<dbReference type="RefSeq" id="XP_033578176.1">
    <property type="nucleotide sequence ID" value="XM_033727994.1"/>
</dbReference>
<dbReference type="AlphaFoldDB" id="A0A6A6YQN6"/>
<evidence type="ECO:0000313" key="2">
    <source>
        <dbReference type="EMBL" id="KAF2811212.1"/>
    </source>
</evidence>
<accession>A0A6A6YQN6</accession>
<feature type="compositionally biased region" description="Basic and acidic residues" evidence="1">
    <location>
        <begin position="271"/>
        <end position="287"/>
    </location>
</feature>
<name>A0A6A6YQN6_9PEZI</name>
<dbReference type="GeneID" id="54468887"/>
<proteinExistence type="predicted"/>
<evidence type="ECO:0000313" key="3">
    <source>
        <dbReference type="Proteomes" id="UP000504636"/>
    </source>
</evidence>
<gene>
    <name evidence="2 4" type="ORF">BDZ99DRAFT_570461</name>
</gene>
<dbReference type="EMBL" id="MU003699">
    <property type="protein sequence ID" value="KAF2811212.1"/>
    <property type="molecule type" value="Genomic_DNA"/>
</dbReference>
<protein>
    <submittedName>
        <fullName evidence="2 4">Uncharacterized protein</fullName>
    </submittedName>
</protein>
<evidence type="ECO:0000256" key="1">
    <source>
        <dbReference type="SAM" id="MobiDB-lite"/>
    </source>
</evidence>
<organism evidence="2">
    <name type="scientific">Mytilinidion resinicola</name>
    <dbReference type="NCBI Taxonomy" id="574789"/>
    <lineage>
        <taxon>Eukaryota</taxon>
        <taxon>Fungi</taxon>
        <taxon>Dikarya</taxon>
        <taxon>Ascomycota</taxon>
        <taxon>Pezizomycotina</taxon>
        <taxon>Dothideomycetes</taxon>
        <taxon>Pleosporomycetidae</taxon>
        <taxon>Mytilinidiales</taxon>
        <taxon>Mytilinidiaceae</taxon>
        <taxon>Mytilinidion</taxon>
    </lineage>
</organism>
<feature type="region of interest" description="Disordered" evidence="1">
    <location>
        <begin position="263"/>
        <end position="287"/>
    </location>
</feature>
<reference evidence="4" key="3">
    <citation type="submission" date="2025-04" db="UniProtKB">
        <authorList>
            <consortium name="RefSeq"/>
        </authorList>
    </citation>
    <scope>IDENTIFICATION</scope>
    <source>
        <strain evidence="4">CBS 304.34</strain>
    </source>
</reference>
<sequence>MLPNLDFPNVVCVECTESHFDCSDHDKNRLIEALATSDPQTVHPANRAAISKILRNISDRDNCEKSKLLAKIKDLTGRTEEAQSQIRDSEKALEGLRQEVAKLDPLLRELEEKDLKIEELKEQMKAINDALISRVSDEEQRKSNALVLLGQIREQKQEIADLKHEIDDRNFCIWDREQSIERLAREERTLTHQVEAKDNEIEDLRRDIDEGNSQLLSRNKEIDSLQKQINEKDRQIGARDSQIQGRSDVMKKLLERLEQMKSRLASADEAAPERSRERVRTEAFDRH</sequence>
<dbReference type="Proteomes" id="UP000504636">
    <property type="component" value="Unplaced"/>
</dbReference>
<dbReference type="Gene3D" id="1.10.287.1490">
    <property type="match status" value="1"/>
</dbReference>
<reference evidence="4" key="2">
    <citation type="submission" date="2020-04" db="EMBL/GenBank/DDBJ databases">
        <authorList>
            <consortium name="NCBI Genome Project"/>
        </authorList>
    </citation>
    <scope>NUCLEOTIDE SEQUENCE</scope>
    <source>
        <strain evidence="4">CBS 304.34</strain>
    </source>
</reference>
<keyword evidence="3" id="KW-1185">Reference proteome</keyword>
<dbReference type="OrthoDB" id="10445616at2759"/>
<evidence type="ECO:0000313" key="4">
    <source>
        <dbReference type="RefSeq" id="XP_033578176.1"/>
    </source>
</evidence>
<reference evidence="2 4" key="1">
    <citation type="journal article" date="2020" name="Stud. Mycol.">
        <title>101 Dothideomycetes genomes: a test case for predicting lifestyles and emergence of pathogens.</title>
        <authorList>
            <person name="Haridas S."/>
            <person name="Albert R."/>
            <person name="Binder M."/>
            <person name="Bloem J."/>
            <person name="Labutti K."/>
            <person name="Salamov A."/>
            <person name="Andreopoulos B."/>
            <person name="Baker S."/>
            <person name="Barry K."/>
            <person name="Bills G."/>
            <person name="Bluhm B."/>
            <person name="Cannon C."/>
            <person name="Castanera R."/>
            <person name="Culley D."/>
            <person name="Daum C."/>
            <person name="Ezra D."/>
            <person name="Gonzalez J."/>
            <person name="Henrissat B."/>
            <person name="Kuo A."/>
            <person name="Liang C."/>
            <person name="Lipzen A."/>
            <person name="Lutzoni F."/>
            <person name="Magnuson J."/>
            <person name="Mondo S."/>
            <person name="Nolan M."/>
            <person name="Ohm R."/>
            <person name="Pangilinan J."/>
            <person name="Park H.-J."/>
            <person name="Ramirez L."/>
            <person name="Alfaro M."/>
            <person name="Sun H."/>
            <person name="Tritt A."/>
            <person name="Yoshinaga Y."/>
            <person name="Zwiers L.-H."/>
            <person name="Turgeon B."/>
            <person name="Goodwin S."/>
            <person name="Spatafora J."/>
            <person name="Crous P."/>
            <person name="Grigoriev I."/>
        </authorList>
    </citation>
    <scope>NUCLEOTIDE SEQUENCE</scope>
    <source>
        <strain evidence="2 4">CBS 304.34</strain>
    </source>
</reference>